<sequence length="659" mass="77245">MSESEMNPFAVTAQQPRVKSAFTAKQNYFSLPIAEKTRIMKQKSILNAAQLRREDKAIFGTENPMNYKNMKQNIPVLPQSFRPRQSEGIKSFVDKTRAVARISMQIAMKESEIAVLNSEVINKMNFLLKQEKILLQKEIDEETRIRERDEYTQNFNNINEQSNQTLELCNMKIEDLNQVLSAVFIEINREIQYLQLHVKARDLIWKVANMGPTSQEAQQLIDDKDQKMKDFDQNSITLRKQGKQISQDQQRKPNSRQILTKKQEIGKQPIDKYYILRQKDILQKSKQYFQFSQNDQINENVVQIDFNFEEFLAKIYENFPMMKNIRLPIILEVQDKNLTATKHCTSSPEDKTVRTTQDYHTEQIELTDISKQTQSTEILFEKYSISTPNQDQTISEAILLLRQSVSQHPQLIFQQALDFNQNIQLLEQTNLIRTSNLQDLQFQIEENSQLQNLQLQQFLHVETILQTKVNEIHNQLKSRSNSDQKSMLLLAHSTEAFIYDLSMYHSIDEIYLDKLISELEFTHFAIVSAALAARVISTQDFSLHSNTILTNYEVRLDNLQAQFLKFTTKTHEISRRELAKLRREEARGAKARELQMAGMVNLEKQKIREMRDKKRKLVARPVVERTFCGDKKRTVVQCELERKLKLESKNVVEDVDFYI</sequence>
<dbReference type="EMBL" id="KI546083">
    <property type="protein sequence ID" value="EST46191.1"/>
    <property type="molecule type" value="Genomic_DNA"/>
</dbReference>
<evidence type="ECO:0000313" key="3">
    <source>
        <dbReference type="EMBL" id="KAH0573520.1"/>
    </source>
</evidence>
<evidence type="ECO:0000313" key="2">
    <source>
        <dbReference type="EMBL" id="EST46191.1"/>
    </source>
</evidence>
<organism evidence="2">
    <name type="scientific">Spironucleus salmonicida</name>
    <dbReference type="NCBI Taxonomy" id="348837"/>
    <lineage>
        <taxon>Eukaryota</taxon>
        <taxon>Metamonada</taxon>
        <taxon>Diplomonadida</taxon>
        <taxon>Hexamitidae</taxon>
        <taxon>Hexamitinae</taxon>
        <taxon>Spironucleus</taxon>
    </lineage>
</organism>
<evidence type="ECO:0000256" key="1">
    <source>
        <dbReference type="SAM" id="Coils"/>
    </source>
</evidence>
<dbReference type="EMBL" id="AUWU02000004">
    <property type="protein sequence ID" value="KAH0573520.1"/>
    <property type="molecule type" value="Genomic_DNA"/>
</dbReference>
<dbReference type="VEuPathDB" id="GiardiaDB:SS50377_23454"/>
<proteinExistence type="predicted"/>
<gene>
    <name evidence="2" type="ORF">SS50377_13786</name>
    <name evidence="3" type="ORF">SS50377_23454</name>
</gene>
<evidence type="ECO:0000313" key="4">
    <source>
        <dbReference type="Proteomes" id="UP000018208"/>
    </source>
</evidence>
<keyword evidence="4" id="KW-1185">Reference proteome</keyword>
<protein>
    <recommendedName>
        <fullName evidence="5">DUF4200 domain-containing protein</fullName>
    </recommendedName>
</protein>
<feature type="coiled-coil region" evidence="1">
    <location>
        <begin position="564"/>
        <end position="620"/>
    </location>
</feature>
<keyword evidence="1" id="KW-0175">Coiled coil</keyword>
<dbReference type="AlphaFoldDB" id="V6LR79"/>
<name>V6LR79_9EUKA</name>
<reference evidence="2 3" key="1">
    <citation type="journal article" date="2014" name="PLoS Genet.">
        <title>The Genome of Spironucleus salmonicida Highlights a Fish Pathogen Adapted to Fluctuating Environments.</title>
        <authorList>
            <person name="Xu F."/>
            <person name="Jerlstrom-Hultqvist J."/>
            <person name="Einarsson E."/>
            <person name="Astvaldsson A."/>
            <person name="Svard S.G."/>
            <person name="Andersson J.O."/>
        </authorList>
    </citation>
    <scope>NUCLEOTIDE SEQUENCE</scope>
    <source>
        <strain evidence="3">ATCC 50377</strain>
    </source>
</reference>
<accession>V6LR79</accession>
<evidence type="ECO:0008006" key="5">
    <source>
        <dbReference type="Google" id="ProtNLM"/>
    </source>
</evidence>
<reference evidence="3" key="2">
    <citation type="submission" date="2020-12" db="EMBL/GenBank/DDBJ databases">
        <title>New Spironucleus salmonicida genome in near-complete chromosomes.</title>
        <authorList>
            <person name="Xu F."/>
            <person name="Kurt Z."/>
            <person name="Jimenez-Gonzalez A."/>
            <person name="Astvaldsson A."/>
            <person name="Andersson J.O."/>
            <person name="Svard S.G."/>
        </authorList>
    </citation>
    <scope>NUCLEOTIDE SEQUENCE</scope>
    <source>
        <strain evidence="3">ATCC 50377</strain>
    </source>
</reference>
<dbReference type="Proteomes" id="UP000018208">
    <property type="component" value="Unassembled WGS sequence"/>
</dbReference>